<organism evidence="2 3">
    <name type="scientific">Borreliella valaisiana VS116</name>
    <dbReference type="NCBI Taxonomy" id="445987"/>
    <lineage>
        <taxon>Bacteria</taxon>
        <taxon>Pseudomonadati</taxon>
        <taxon>Spirochaetota</taxon>
        <taxon>Spirochaetia</taxon>
        <taxon>Spirochaetales</taxon>
        <taxon>Borreliaceae</taxon>
        <taxon>Borreliella</taxon>
    </lineage>
</organism>
<sequence>MPNLDKAIEKAISSYASLNVCYTDAIAALAKAKNDFEHAKRKANDALEEALKDIPHLGGYNYLYYYRINDANDAMESAKSLLEVAKNKQKELNENMTKTNKDFQELNDIYKKLQDMDSR</sequence>
<dbReference type="SUPFAM" id="SSF46579">
    <property type="entry name" value="Prefoldin"/>
    <property type="match status" value="1"/>
</dbReference>
<keyword evidence="2" id="KW-0614">Plasmid</keyword>
<dbReference type="HOGENOM" id="CLU_2056845_0_0_12"/>
<gene>
    <name evidence="2" type="ORF">BVAVS116_K0002</name>
</gene>
<dbReference type="GeneID" id="71696712"/>
<evidence type="ECO:0000313" key="3">
    <source>
        <dbReference type="Proteomes" id="UP000006163"/>
    </source>
</evidence>
<keyword evidence="3" id="KW-1185">Reference proteome</keyword>
<dbReference type="AlphaFoldDB" id="C0R8J5"/>
<protein>
    <submittedName>
        <fullName evidence="2">Immunogenic protein P37</fullName>
    </submittedName>
</protein>
<reference evidence="2 3" key="1">
    <citation type="journal article" date="2012" name="J. Bacteriol.">
        <title>Whole-Genome Sequences of Borrelia bissettii, Borrelia valaisiana, and Borrelia spielmanii.</title>
        <authorList>
            <person name="Schutzer S.E."/>
            <person name="Fraser-Liggett C.M."/>
            <person name="Qiu W.G."/>
            <person name="Kraiczy P."/>
            <person name="Mongodin E.F."/>
            <person name="Dunn J.J."/>
            <person name="Luft B.J."/>
            <person name="Casjens S.R."/>
        </authorList>
    </citation>
    <scope>NUCLEOTIDE SEQUENCE [LARGE SCALE GENOMIC DNA]</scope>
    <source>
        <strain evidence="2 3">VS116</strain>
        <plasmid evidence="2">VS116_lp36</plasmid>
    </source>
</reference>
<geneLocation type="plasmid" evidence="2 3">
    <name>VS116_lp36</name>
</geneLocation>
<dbReference type="RefSeq" id="WP_012666290.1">
    <property type="nucleotide sequence ID" value="NC_012204.1"/>
</dbReference>
<dbReference type="Proteomes" id="UP000006163">
    <property type="component" value="Plasmid VS116_lp36"/>
</dbReference>
<proteinExistence type="predicted"/>
<keyword evidence="1" id="KW-0175">Coiled coil</keyword>
<evidence type="ECO:0000313" key="2">
    <source>
        <dbReference type="EMBL" id="ACN52795.1"/>
    </source>
</evidence>
<evidence type="ECO:0000256" key="1">
    <source>
        <dbReference type="SAM" id="Coils"/>
    </source>
</evidence>
<accession>C0R8J5</accession>
<feature type="coiled-coil region" evidence="1">
    <location>
        <begin position="29"/>
        <end position="109"/>
    </location>
</feature>
<dbReference type="EMBL" id="CP001436">
    <property type="protein sequence ID" value="ACN52795.1"/>
    <property type="molecule type" value="Genomic_DNA"/>
</dbReference>
<name>C0R8J5_BORVA</name>